<name>A0A1Y6CQT2_9BACT</name>
<dbReference type="RefSeq" id="WP_132326242.1">
    <property type="nucleotide sequence ID" value="NZ_FWZT01000044.1"/>
</dbReference>
<dbReference type="AlphaFoldDB" id="A0A1Y6CQT2"/>
<dbReference type="STRING" id="1513793.SAMN06296036_1449"/>
<dbReference type="Gene3D" id="3.20.20.140">
    <property type="entry name" value="Metal-dependent hydrolases"/>
    <property type="match status" value="2"/>
</dbReference>
<dbReference type="PROSITE" id="PS51257">
    <property type="entry name" value="PROKAR_LIPOPROTEIN"/>
    <property type="match status" value="1"/>
</dbReference>
<gene>
    <name evidence="2" type="ORF">SAMN06296036_1449</name>
</gene>
<organism evidence="2 3">
    <name type="scientific">Pseudobacteriovorax antillogorgiicola</name>
    <dbReference type="NCBI Taxonomy" id="1513793"/>
    <lineage>
        <taxon>Bacteria</taxon>
        <taxon>Pseudomonadati</taxon>
        <taxon>Bdellovibrionota</taxon>
        <taxon>Oligoflexia</taxon>
        <taxon>Oligoflexales</taxon>
        <taxon>Pseudobacteriovoracaceae</taxon>
        <taxon>Pseudobacteriovorax</taxon>
    </lineage>
</organism>
<dbReference type="EMBL" id="FWZT01000044">
    <property type="protein sequence ID" value="SMF83020.1"/>
    <property type="molecule type" value="Genomic_DNA"/>
</dbReference>
<keyword evidence="3" id="KW-1185">Reference proteome</keyword>
<evidence type="ECO:0000313" key="3">
    <source>
        <dbReference type="Proteomes" id="UP000192907"/>
    </source>
</evidence>
<feature type="signal peptide" evidence="1">
    <location>
        <begin position="1"/>
        <end position="22"/>
    </location>
</feature>
<proteinExistence type="predicted"/>
<dbReference type="SUPFAM" id="SSF51556">
    <property type="entry name" value="Metallo-dependent hydrolases"/>
    <property type="match status" value="1"/>
</dbReference>
<protein>
    <recommendedName>
        <fullName evidence="4">Membrane dipeptidase (Peptidase family M19)</fullName>
    </recommendedName>
</protein>
<feature type="chain" id="PRO_5010994918" description="Membrane dipeptidase (Peptidase family M19)" evidence="1">
    <location>
        <begin position="23"/>
        <end position="741"/>
    </location>
</feature>
<evidence type="ECO:0000313" key="2">
    <source>
        <dbReference type="EMBL" id="SMF83020.1"/>
    </source>
</evidence>
<sequence>MKTAPRLLGVAGIAMLILAVQSCEGVEEGEQAYHLAQSCFAIQPATNNNFLNADYRFENLDAGSGKVEKFFAKPAALGKFLLSDRQGRVLSSHLFGVKAKSDPSKAAEWEIRSVSVDDDRYDDSNLVSIRSIKKNMRLVVKGDKLKIVPEGSYKPEEAGFRLTPYPSSDCLPYPEAALDAVVSEKFNEKVSSNNPVKGFADFHSHIAFTKTLGTVAMSGDTFHPYGIKHALNQCNELHGDDGSLDLLESQYSSDGGGGHKTSGYPEFEYWPNRQTFTHITAYYMWMKRAYLGGLRILVTNVTGNPTYCQLLSVIHLGKAEGDCKSDDSIALQTQYMYDMQDYIDAQEGGPGKGWFRIAKSSAEARAIINDNKLAVVLGTEYGTLFDCRYDEEQCDPDYIERKLTEIHDLGIRSVFPIHRFDNAFGGTRPQGGSGGAWMHLTGKFSTSIIDNILDLVRPSKVLFKEIKGNYWDLESCPGDVRGTTGVKSMKDFIDQDFNFLIEAISSVPVIGGLAVKFLDYSVISKLEPLPEYKKFKDGTPACNRKPLQSAGRNLIEGIMSRGMILEIDHMSYPTLLDTLDLLEEYSYSGVVSSHGWLENRDEVRQRIFGLGGMIAPYNSRPSRIAGILDQFSQEQQDAGFLGGVGIGTDIQGIATQAEADDDFVLRYPFKSWDQKVTFTQPQTGNRSFNFAKEGLAHYGLLPEWVENLRQVDEKTGGRSLDILMNSAEAYLQMWERAEQGM</sequence>
<dbReference type="InterPro" id="IPR032466">
    <property type="entry name" value="Metal_Hydrolase"/>
</dbReference>
<keyword evidence="1" id="KW-0732">Signal</keyword>
<evidence type="ECO:0000256" key="1">
    <source>
        <dbReference type="SAM" id="SignalP"/>
    </source>
</evidence>
<dbReference type="OrthoDB" id="6071905at2"/>
<evidence type="ECO:0008006" key="4">
    <source>
        <dbReference type="Google" id="ProtNLM"/>
    </source>
</evidence>
<reference evidence="3" key="1">
    <citation type="submission" date="2017-04" db="EMBL/GenBank/DDBJ databases">
        <authorList>
            <person name="Varghese N."/>
            <person name="Submissions S."/>
        </authorList>
    </citation>
    <scope>NUCLEOTIDE SEQUENCE [LARGE SCALE GENOMIC DNA]</scope>
    <source>
        <strain evidence="3">RKEM611</strain>
    </source>
</reference>
<accession>A0A1Y6CQT2</accession>
<dbReference type="Proteomes" id="UP000192907">
    <property type="component" value="Unassembled WGS sequence"/>
</dbReference>